<dbReference type="InterPro" id="IPR027396">
    <property type="entry name" value="DsrEFH-like"/>
</dbReference>
<proteinExistence type="predicted"/>
<dbReference type="Gene3D" id="3.40.1260.10">
    <property type="entry name" value="DsrEFH-like"/>
    <property type="match status" value="1"/>
</dbReference>
<evidence type="ECO:0000313" key="2">
    <source>
        <dbReference type="Proteomes" id="UP000298714"/>
    </source>
</evidence>
<sequence length="126" mass="13065">MPGVPPVRPVAIILSENRHARVLAALSLACALAALGRTVIVFAHGASVTVLRQDACWPEDETLAARGCATVPELLFSTQELGVTFMACESGLHATCTPSSALHGFVTTGGLLGLFQVQPGAEIVPF</sequence>
<name>A0A4D7C5U2_9SPHN</name>
<reference evidence="2" key="1">
    <citation type="submission" date="2019-04" db="EMBL/GenBank/DDBJ databases">
        <title>Complete genome sequence of Sphingomonas sp. W1-2-3.</title>
        <authorList>
            <person name="Im W.T."/>
        </authorList>
    </citation>
    <scope>NUCLEOTIDE SEQUENCE [LARGE SCALE GENOMIC DNA]</scope>
    <source>
        <strain evidence="2">W1-2-3</strain>
    </source>
</reference>
<dbReference type="SUPFAM" id="SSF75169">
    <property type="entry name" value="DsrEFH-like"/>
    <property type="match status" value="1"/>
</dbReference>
<accession>A0A4D7C5U2</accession>
<dbReference type="KEGG" id="hgn:E6W36_03830"/>
<dbReference type="RefSeq" id="WP_222873836.1">
    <property type="nucleotide sequence ID" value="NZ_CP039704.1"/>
</dbReference>
<evidence type="ECO:0000313" key="1">
    <source>
        <dbReference type="EMBL" id="QCI79025.1"/>
    </source>
</evidence>
<dbReference type="AlphaFoldDB" id="A0A4D7C5U2"/>
<dbReference type="Proteomes" id="UP000298714">
    <property type="component" value="Chromosome"/>
</dbReference>
<dbReference type="EMBL" id="CP039704">
    <property type="protein sequence ID" value="QCI79025.1"/>
    <property type="molecule type" value="Genomic_DNA"/>
</dbReference>
<keyword evidence="2" id="KW-1185">Reference proteome</keyword>
<protein>
    <submittedName>
        <fullName evidence="1">Uncharacterized protein</fullName>
    </submittedName>
</protein>
<organism evidence="1 2">
    <name type="scientific">Hankyongella ginsenosidimutans</name>
    <dbReference type="NCBI Taxonomy" id="1763828"/>
    <lineage>
        <taxon>Bacteria</taxon>
        <taxon>Pseudomonadati</taxon>
        <taxon>Pseudomonadota</taxon>
        <taxon>Alphaproteobacteria</taxon>
        <taxon>Sphingomonadales</taxon>
        <taxon>Sphingomonadaceae</taxon>
        <taxon>Hankyongella</taxon>
    </lineage>
</organism>
<gene>
    <name evidence="1" type="ORF">E6W36_03830</name>
</gene>